<gene>
    <name evidence="7" type="ORF">GCM10010420_38330</name>
</gene>
<protein>
    <recommendedName>
        <fullName evidence="6">Major facilitator superfamily (MFS) profile domain-containing protein</fullName>
    </recommendedName>
</protein>
<keyword evidence="8" id="KW-1185">Reference proteome</keyword>
<sequence length="200" mass="20875">MSAHTAAPAEAGPADHRAVLRSLTGLLIVLFTAVISSTVVSVALPQIVGSLKGSQTRYTWVVTAMLLTSTASTPVWGGLADLFSKKLLFQIAIGLFVVSSLACGFARNTGRLIAFRAVQGLGVGALQTLVQVIIAAMISPRERGRYNGYLGGVMAVATVGGPLLDGAITDVSWLGWRWCFFIAVPFTLAAAERAAGPRST</sequence>
<evidence type="ECO:0000256" key="5">
    <source>
        <dbReference type="SAM" id="Phobius"/>
    </source>
</evidence>
<dbReference type="InterPro" id="IPR011701">
    <property type="entry name" value="MFS"/>
</dbReference>
<dbReference type="Proteomes" id="UP001500058">
    <property type="component" value="Unassembled WGS sequence"/>
</dbReference>
<keyword evidence="3 5" id="KW-1133">Transmembrane helix</keyword>
<feature type="transmembrane region" description="Helical" evidence="5">
    <location>
        <begin position="174"/>
        <end position="191"/>
    </location>
</feature>
<dbReference type="PRINTS" id="PR01036">
    <property type="entry name" value="TCRTETB"/>
</dbReference>
<dbReference type="EMBL" id="BAAATJ010000018">
    <property type="protein sequence ID" value="GAA2406628.1"/>
    <property type="molecule type" value="Genomic_DNA"/>
</dbReference>
<evidence type="ECO:0000256" key="3">
    <source>
        <dbReference type="ARBA" id="ARBA00022989"/>
    </source>
</evidence>
<feature type="transmembrane region" description="Helical" evidence="5">
    <location>
        <begin position="60"/>
        <end position="80"/>
    </location>
</feature>
<evidence type="ECO:0000256" key="2">
    <source>
        <dbReference type="ARBA" id="ARBA00022692"/>
    </source>
</evidence>
<evidence type="ECO:0000256" key="4">
    <source>
        <dbReference type="ARBA" id="ARBA00023136"/>
    </source>
</evidence>
<dbReference type="PROSITE" id="PS50850">
    <property type="entry name" value="MFS"/>
    <property type="match status" value="1"/>
</dbReference>
<proteinExistence type="predicted"/>
<dbReference type="SUPFAM" id="SSF103473">
    <property type="entry name" value="MFS general substrate transporter"/>
    <property type="match status" value="1"/>
</dbReference>
<keyword evidence="2 5" id="KW-0812">Transmembrane</keyword>
<keyword evidence="4 5" id="KW-0472">Membrane</keyword>
<dbReference type="PANTHER" id="PTHR23501:SF197">
    <property type="entry name" value="COMD"/>
    <property type="match status" value="1"/>
</dbReference>
<dbReference type="InterPro" id="IPR020846">
    <property type="entry name" value="MFS_dom"/>
</dbReference>
<feature type="transmembrane region" description="Helical" evidence="5">
    <location>
        <begin position="87"/>
        <end position="107"/>
    </location>
</feature>
<evidence type="ECO:0000313" key="8">
    <source>
        <dbReference type="Proteomes" id="UP001500058"/>
    </source>
</evidence>
<feature type="transmembrane region" description="Helical" evidence="5">
    <location>
        <begin position="148"/>
        <end position="168"/>
    </location>
</feature>
<feature type="transmembrane region" description="Helical" evidence="5">
    <location>
        <begin position="113"/>
        <end position="136"/>
    </location>
</feature>
<feature type="domain" description="Major facilitator superfamily (MFS) profile" evidence="6">
    <location>
        <begin position="22"/>
        <end position="200"/>
    </location>
</feature>
<comment type="caution">
    <text evidence="7">The sequence shown here is derived from an EMBL/GenBank/DDBJ whole genome shotgun (WGS) entry which is preliminary data.</text>
</comment>
<comment type="subcellular location">
    <subcellularLocation>
        <location evidence="1">Cell membrane</location>
        <topology evidence="1">Multi-pass membrane protein</topology>
    </subcellularLocation>
</comment>
<dbReference type="InterPro" id="IPR036259">
    <property type="entry name" value="MFS_trans_sf"/>
</dbReference>
<evidence type="ECO:0000313" key="7">
    <source>
        <dbReference type="EMBL" id="GAA2406628.1"/>
    </source>
</evidence>
<dbReference type="Pfam" id="PF07690">
    <property type="entry name" value="MFS_1"/>
    <property type="match status" value="1"/>
</dbReference>
<accession>A0ABN3IL96</accession>
<evidence type="ECO:0000259" key="6">
    <source>
        <dbReference type="PROSITE" id="PS50850"/>
    </source>
</evidence>
<dbReference type="PANTHER" id="PTHR23501">
    <property type="entry name" value="MAJOR FACILITATOR SUPERFAMILY"/>
    <property type="match status" value="1"/>
</dbReference>
<feature type="transmembrane region" description="Helical" evidence="5">
    <location>
        <begin position="26"/>
        <end position="48"/>
    </location>
</feature>
<name>A0ABN3IL96_9ACTN</name>
<organism evidence="7 8">
    <name type="scientific">Streptomyces glaucosporus</name>
    <dbReference type="NCBI Taxonomy" id="284044"/>
    <lineage>
        <taxon>Bacteria</taxon>
        <taxon>Bacillati</taxon>
        <taxon>Actinomycetota</taxon>
        <taxon>Actinomycetes</taxon>
        <taxon>Kitasatosporales</taxon>
        <taxon>Streptomycetaceae</taxon>
        <taxon>Streptomyces</taxon>
    </lineage>
</organism>
<evidence type="ECO:0000256" key="1">
    <source>
        <dbReference type="ARBA" id="ARBA00004651"/>
    </source>
</evidence>
<reference evidence="7 8" key="1">
    <citation type="journal article" date="2019" name="Int. J. Syst. Evol. Microbiol.">
        <title>The Global Catalogue of Microorganisms (GCM) 10K type strain sequencing project: providing services to taxonomists for standard genome sequencing and annotation.</title>
        <authorList>
            <consortium name="The Broad Institute Genomics Platform"/>
            <consortium name="The Broad Institute Genome Sequencing Center for Infectious Disease"/>
            <person name="Wu L."/>
            <person name="Ma J."/>
        </authorList>
    </citation>
    <scope>NUCLEOTIDE SEQUENCE [LARGE SCALE GENOMIC DNA]</scope>
    <source>
        <strain evidence="7 8">JCM 6921</strain>
    </source>
</reference>
<dbReference type="Gene3D" id="1.20.1720.10">
    <property type="entry name" value="Multidrug resistance protein D"/>
    <property type="match status" value="1"/>
</dbReference>